<name>A0A1X2HWG8_SYNRA</name>
<protein>
    <submittedName>
        <fullName evidence="2">Uncharacterized protein</fullName>
    </submittedName>
</protein>
<keyword evidence="1" id="KW-0175">Coiled coil</keyword>
<feature type="coiled-coil region" evidence="1">
    <location>
        <begin position="74"/>
        <end position="108"/>
    </location>
</feature>
<dbReference type="AlphaFoldDB" id="A0A1X2HWG8"/>
<dbReference type="Proteomes" id="UP000242180">
    <property type="component" value="Unassembled WGS sequence"/>
</dbReference>
<keyword evidence="3" id="KW-1185">Reference proteome</keyword>
<evidence type="ECO:0000313" key="3">
    <source>
        <dbReference type="Proteomes" id="UP000242180"/>
    </source>
</evidence>
<dbReference type="STRING" id="13706.A0A1X2HWG8"/>
<dbReference type="EMBL" id="MCGN01000001">
    <property type="protein sequence ID" value="ORZ03814.1"/>
    <property type="molecule type" value="Genomic_DNA"/>
</dbReference>
<dbReference type="InParanoid" id="A0A1X2HWG8"/>
<organism evidence="2 3">
    <name type="scientific">Syncephalastrum racemosum</name>
    <name type="common">Filamentous fungus</name>
    <dbReference type="NCBI Taxonomy" id="13706"/>
    <lineage>
        <taxon>Eukaryota</taxon>
        <taxon>Fungi</taxon>
        <taxon>Fungi incertae sedis</taxon>
        <taxon>Mucoromycota</taxon>
        <taxon>Mucoromycotina</taxon>
        <taxon>Mucoromycetes</taxon>
        <taxon>Mucorales</taxon>
        <taxon>Syncephalastraceae</taxon>
        <taxon>Syncephalastrum</taxon>
    </lineage>
</organism>
<gene>
    <name evidence="2" type="ORF">BCR43DRAFT_64116</name>
</gene>
<sequence length="261" mass="29995">MPLLLLAAQSHFMDFFSASGTGGGANDSEDENPFDFRTTNDRFQQRLREAHKHTTDREIEQDLDGHVVGMPESIASLERERNSLLERVEAAESNVVKLEQEMERRQTRRRHEAEVSKLTPEERAQLVKSEQESSEIYEEIDLNFIYDYTIKLESAAMPKYANDMTSSAMLDPSNEMKAYVMRTSEVRRQEAFTHITFTETKNEVINKEGSLPVRRCSLKGETFGQTFSVDFDVTVDKRIINRMSLEVDIEMQIVLGGLLEQ</sequence>
<proteinExistence type="predicted"/>
<evidence type="ECO:0000313" key="2">
    <source>
        <dbReference type="EMBL" id="ORZ03814.1"/>
    </source>
</evidence>
<evidence type="ECO:0000256" key="1">
    <source>
        <dbReference type="SAM" id="Coils"/>
    </source>
</evidence>
<dbReference type="OMA" id="FTHITFT"/>
<dbReference type="OrthoDB" id="5976950at2759"/>
<accession>A0A1X2HWG8</accession>
<reference evidence="2 3" key="1">
    <citation type="submission" date="2016-07" db="EMBL/GenBank/DDBJ databases">
        <title>Pervasive Adenine N6-methylation of Active Genes in Fungi.</title>
        <authorList>
            <consortium name="DOE Joint Genome Institute"/>
            <person name="Mondo S.J."/>
            <person name="Dannebaum R.O."/>
            <person name="Kuo R.C."/>
            <person name="Labutti K."/>
            <person name="Haridas S."/>
            <person name="Kuo A."/>
            <person name="Salamov A."/>
            <person name="Ahrendt S.R."/>
            <person name="Lipzen A."/>
            <person name="Sullivan W."/>
            <person name="Andreopoulos W.B."/>
            <person name="Clum A."/>
            <person name="Lindquist E."/>
            <person name="Daum C."/>
            <person name="Ramamoorthy G.K."/>
            <person name="Gryganskyi A."/>
            <person name="Culley D."/>
            <person name="Magnuson J.K."/>
            <person name="James T.Y."/>
            <person name="O'Malley M.A."/>
            <person name="Stajich J.E."/>
            <person name="Spatafora J.W."/>
            <person name="Visel A."/>
            <person name="Grigoriev I.V."/>
        </authorList>
    </citation>
    <scope>NUCLEOTIDE SEQUENCE [LARGE SCALE GENOMIC DNA]</scope>
    <source>
        <strain evidence="2 3">NRRL 2496</strain>
    </source>
</reference>
<comment type="caution">
    <text evidence="2">The sequence shown here is derived from an EMBL/GenBank/DDBJ whole genome shotgun (WGS) entry which is preliminary data.</text>
</comment>